<dbReference type="RefSeq" id="WP_085124203.1">
    <property type="nucleotide sequence ID" value="NZ_FWZX01000016.1"/>
</dbReference>
<evidence type="ECO:0000256" key="7">
    <source>
        <dbReference type="ARBA" id="ARBA00022842"/>
    </source>
</evidence>
<comment type="similarity">
    <text evidence="8">Belongs to the tRNA nucleotidyltransferase/poly(A) polymerase family.</text>
</comment>
<keyword evidence="2 8" id="KW-0808">Transferase</keyword>
<evidence type="ECO:0000259" key="9">
    <source>
        <dbReference type="Pfam" id="PF01743"/>
    </source>
</evidence>
<dbReference type="SUPFAM" id="SSF81891">
    <property type="entry name" value="Poly A polymerase C-terminal region-like"/>
    <property type="match status" value="1"/>
</dbReference>
<dbReference type="InterPro" id="IPR032828">
    <property type="entry name" value="PolyA_RNA-bd"/>
</dbReference>
<evidence type="ECO:0000313" key="11">
    <source>
        <dbReference type="EMBL" id="SMF46520.1"/>
    </source>
</evidence>
<evidence type="ECO:0000256" key="2">
    <source>
        <dbReference type="ARBA" id="ARBA00022679"/>
    </source>
</evidence>
<gene>
    <name evidence="11" type="ORF">SAMN05428998_116106</name>
</gene>
<dbReference type="GO" id="GO:0016779">
    <property type="term" value="F:nucleotidyltransferase activity"/>
    <property type="evidence" value="ECO:0007669"/>
    <property type="project" value="UniProtKB-KW"/>
</dbReference>
<evidence type="ECO:0000256" key="1">
    <source>
        <dbReference type="ARBA" id="ARBA00001946"/>
    </source>
</evidence>
<comment type="cofactor">
    <cofactor evidence="1">
        <name>Mg(2+)</name>
        <dbReference type="ChEBI" id="CHEBI:18420"/>
    </cofactor>
</comment>
<evidence type="ECO:0000256" key="3">
    <source>
        <dbReference type="ARBA" id="ARBA00022694"/>
    </source>
</evidence>
<keyword evidence="4" id="KW-0548">Nucleotidyltransferase</keyword>
<dbReference type="SUPFAM" id="SSF81301">
    <property type="entry name" value="Nucleotidyltransferase"/>
    <property type="match status" value="1"/>
</dbReference>
<evidence type="ECO:0000256" key="6">
    <source>
        <dbReference type="ARBA" id="ARBA00022741"/>
    </source>
</evidence>
<evidence type="ECO:0000259" key="10">
    <source>
        <dbReference type="Pfam" id="PF12627"/>
    </source>
</evidence>
<dbReference type="GO" id="GO:0000049">
    <property type="term" value="F:tRNA binding"/>
    <property type="evidence" value="ECO:0007669"/>
    <property type="project" value="TreeGrafter"/>
</dbReference>
<dbReference type="Pfam" id="PF01743">
    <property type="entry name" value="PolyA_pol"/>
    <property type="match status" value="1"/>
</dbReference>
<dbReference type="GO" id="GO:0000166">
    <property type="term" value="F:nucleotide binding"/>
    <property type="evidence" value="ECO:0007669"/>
    <property type="project" value="UniProtKB-KW"/>
</dbReference>
<keyword evidence="12" id="KW-1185">Reference proteome</keyword>
<dbReference type="Pfam" id="PF12627">
    <property type="entry name" value="PolyA_pol_RNAbd"/>
    <property type="match status" value="1"/>
</dbReference>
<dbReference type="Gene3D" id="3.30.460.10">
    <property type="entry name" value="Beta Polymerase, domain 2"/>
    <property type="match status" value="1"/>
</dbReference>
<name>A0A1Y6CBE8_9PROT</name>
<reference evidence="11 12" key="1">
    <citation type="submission" date="2017-04" db="EMBL/GenBank/DDBJ databases">
        <authorList>
            <person name="Afonso C.L."/>
            <person name="Miller P.J."/>
            <person name="Scott M.A."/>
            <person name="Spackman E."/>
            <person name="Goraichik I."/>
            <person name="Dimitrov K.M."/>
            <person name="Suarez D.L."/>
            <person name="Swayne D.E."/>
        </authorList>
    </citation>
    <scope>NUCLEOTIDE SEQUENCE [LARGE SCALE GENOMIC DNA]</scope>
    <source>
        <strain evidence="11 12">USBA 355</strain>
    </source>
</reference>
<evidence type="ECO:0000256" key="4">
    <source>
        <dbReference type="ARBA" id="ARBA00022695"/>
    </source>
</evidence>
<dbReference type="GO" id="GO:0046872">
    <property type="term" value="F:metal ion binding"/>
    <property type="evidence" value="ECO:0007669"/>
    <property type="project" value="UniProtKB-KW"/>
</dbReference>
<dbReference type="Proteomes" id="UP000192917">
    <property type="component" value="Unassembled WGS sequence"/>
</dbReference>
<proteinExistence type="inferred from homology"/>
<feature type="domain" description="tRNA nucleotidyltransferase/poly(A) polymerase RNA and SrmB- binding" evidence="10">
    <location>
        <begin position="183"/>
        <end position="238"/>
    </location>
</feature>
<evidence type="ECO:0000256" key="5">
    <source>
        <dbReference type="ARBA" id="ARBA00022723"/>
    </source>
</evidence>
<dbReference type="InterPro" id="IPR043519">
    <property type="entry name" value="NT_sf"/>
</dbReference>
<keyword evidence="7" id="KW-0460">Magnesium</keyword>
<organism evidence="11 12">
    <name type="scientific">Tistlia consotensis USBA 355</name>
    <dbReference type="NCBI Taxonomy" id="560819"/>
    <lineage>
        <taxon>Bacteria</taxon>
        <taxon>Pseudomonadati</taxon>
        <taxon>Pseudomonadota</taxon>
        <taxon>Alphaproteobacteria</taxon>
        <taxon>Rhodospirillales</taxon>
        <taxon>Rhodovibrionaceae</taxon>
        <taxon>Tistlia</taxon>
    </lineage>
</organism>
<feature type="domain" description="Poly A polymerase head" evidence="9">
    <location>
        <begin position="30"/>
        <end position="151"/>
    </location>
</feature>
<keyword evidence="6" id="KW-0547">Nucleotide-binding</keyword>
<dbReference type="AlphaFoldDB" id="A0A1Y6CBE8"/>
<dbReference type="InterPro" id="IPR050264">
    <property type="entry name" value="Bact_CCA-adding_enz_type3_sf"/>
</dbReference>
<keyword evidence="8" id="KW-0694">RNA-binding</keyword>
<dbReference type="GO" id="GO:0008033">
    <property type="term" value="P:tRNA processing"/>
    <property type="evidence" value="ECO:0007669"/>
    <property type="project" value="UniProtKB-KW"/>
</dbReference>
<dbReference type="Gene3D" id="1.10.3090.10">
    <property type="entry name" value="cca-adding enzyme, domain 2"/>
    <property type="match status" value="1"/>
</dbReference>
<dbReference type="STRING" id="560819.SAMN05428998_116106"/>
<keyword evidence="5" id="KW-0479">Metal-binding</keyword>
<evidence type="ECO:0000256" key="8">
    <source>
        <dbReference type="RuleBase" id="RU003953"/>
    </source>
</evidence>
<dbReference type="EMBL" id="FWZX01000016">
    <property type="protein sequence ID" value="SMF46520.1"/>
    <property type="molecule type" value="Genomic_DNA"/>
</dbReference>
<protein>
    <submittedName>
        <fullName evidence="11">Poly(A) polymerase</fullName>
    </submittedName>
</protein>
<accession>A0A1Y6CBE8</accession>
<keyword evidence="3" id="KW-0819">tRNA processing</keyword>
<sequence length="404" mass="43505">MDRLPPQPWMTAPATRAVVAALEAEGAGVRFVGGCVRDALLGRAIRDVDIATPDPPDKVLALLKRAGLKAVPTGLAHGTVTAVSGHRPFEITTLRHDVETFGRHARVAFTDDWRADAARRDFTFNALSLEPDGALHDYFGGIEDLRAGRVRFVGEARRRIAEDYLRLLRFFRFFAFYGRGAPDAEALAAAAEAAPQLTRLSGERVRAELFRLLEAPDPVPVLRLMTGHRILAAELPEAGDPGTVARLLPVEGAGAPDPLLRLAAWLETDAAGAGSVAERLRLSNAERLRLAVLVAPPLPVSAGETRERLRVACHRLGSERVADLLRLAAARSGSSVGLEAALAVVDGWVPAALPVKGRDLATLGMPPGPEMGRLLDELEGCWTKSDFTLDRDVLMAIAARILRR</sequence>
<dbReference type="PANTHER" id="PTHR46173">
    <property type="entry name" value="CCA TRNA NUCLEOTIDYLTRANSFERASE 1, MITOCHONDRIAL"/>
    <property type="match status" value="1"/>
</dbReference>
<dbReference type="InterPro" id="IPR002646">
    <property type="entry name" value="PolA_pol_head_dom"/>
</dbReference>
<dbReference type="PANTHER" id="PTHR46173:SF1">
    <property type="entry name" value="CCA TRNA NUCLEOTIDYLTRANSFERASE 1, MITOCHONDRIAL"/>
    <property type="match status" value="1"/>
</dbReference>
<dbReference type="CDD" id="cd05398">
    <property type="entry name" value="NT_ClassII-CCAase"/>
    <property type="match status" value="1"/>
</dbReference>
<evidence type="ECO:0000313" key="12">
    <source>
        <dbReference type="Proteomes" id="UP000192917"/>
    </source>
</evidence>